<dbReference type="FunFam" id="3.20.20.70:FF:000016">
    <property type="entry name" value="Triosephosphate isomerase"/>
    <property type="match status" value="1"/>
</dbReference>
<dbReference type="InterPro" id="IPR000652">
    <property type="entry name" value="Triosephosphate_isomerase"/>
</dbReference>
<comment type="pathway">
    <text evidence="2 9 10">Carbohydrate degradation; glycolysis; D-glyceraldehyde 3-phosphate from glycerone phosphate: step 1/1.</text>
</comment>
<dbReference type="UniPathway" id="UPA00138"/>
<evidence type="ECO:0000256" key="5">
    <source>
        <dbReference type="ARBA" id="ARBA00022432"/>
    </source>
</evidence>
<dbReference type="GO" id="GO:0004807">
    <property type="term" value="F:triose-phosphate isomerase activity"/>
    <property type="evidence" value="ECO:0007669"/>
    <property type="project" value="UniProtKB-UniRule"/>
</dbReference>
<accession>A0A1I4BSL3</accession>
<evidence type="ECO:0000256" key="1">
    <source>
        <dbReference type="ARBA" id="ARBA00000148"/>
    </source>
</evidence>
<dbReference type="HAMAP" id="MF_00147_B">
    <property type="entry name" value="TIM_B"/>
    <property type="match status" value="1"/>
</dbReference>
<feature type="binding site" evidence="9">
    <location>
        <position position="207"/>
    </location>
    <ligand>
        <name>substrate</name>
    </ligand>
</feature>
<feature type="active site" description="Proton acceptor" evidence="9">
    <location>
        <position position="163"/>
    </location>
</feature>
<dbReference type="EC" id="5.3.1.1" evidence="9 10"/>
<dbReference type="NCBIfam" id="TIGR00419">
    <property type="entry name" value="tim"/>
    <property type="match status" value="1"/>
</dbReference>
<evidence type="ECO:0000256" key="7">
    <source>
        <dbReference type="ARBA" id="ARBA00023152"/>
    </source>
</evidence>
<dbReference type="UniPathway" id="UPA01066"/>
<dbReference type="EMBL" id="FOTF01000001">
    <property type="protein sequence ID" value="SFK71197.1"/>
    <property type="molecule type" value="Genomic_DNA"/>
</dbReference>
<name>A0A1I4BSL3_9RHOB</name>
<dbReference type="GO" id="GO:0046166">
    <property type="term" value="P:glyceraldehyde-3-phosphate biosynthetic process"/>
    <property type="evidence" value="ECO:0007669"/>
    <property type="project" value="TreeGrafter"/>
</dbReference>
<protein>
    <recommendedName>
        <fullName evidence="9 10">Triosephosphate isomerase</fullName>
        <shortName evidence="9">TIM</shortName>
        <shortName evidence="9">TPI</shortName>
        <ecNumber evidence="9 10">5.3.1.1</ecNumber>
    </recommendedName>
    <alternativeName>
        <fullName evidence="9">Triose-phosphate isomerase</fullName>
    </alternativeName>
</protein>
<dbReference type="Pfam" id="PF00121">
    <property type="entry name" value="TIM"/>
    <property type="match status" value="1"/>
</dbReference>
<dbReference type="PANTHER" id="PTHR21139:SF42">
    <property type="entry name" value="TRIOSEPHOSPHATE ISOMERASE"/>
    <property type="match status" value="1"/>
</dbReference>
<keyword evidence="8 9" id="KW-0413">Isomerase</keyword>
<keyword evidence="6 9" id="KW-0963">Cytoplasm</keyword>
<reference evidence="11 12" key="1">
    <citation type="submission" date="2016-10" db="EMBL/GenBank/DDBJ databases">
        <authorList>
            <person name="de Groot N.N."/>
        </authorList>
    </citation>
    <scope>NUCLEOTIDE SEQUENCE [LARGE SCALE GENOMIC DNA]</scope>
    <source>
        <strain evidence="11 12">DSM 16199</strain>
    </source>
</reference>
<dbReference type="InterPro" id="IPR022896">
    <property type="entry name" value="TrioseP_Isoase_bac/euk"/>
</dbReference>
<evidence type="ECO:0000256" key="10">
    <source>
        <dbReference type="RuleBase" id="RU363013"/>
    </source>
</evidence>
<dbReference type="GO" id="GO:0006096">
    <property type="term" value="P:glycolytic process"/>
    <property type="evidence" value="ECO:0007669"/>
    <property type="project" value="UniProtKB-UniRule"/>
</dbReference>
<comment type="pathway">
    <text evidence="9 10">Carbohydrate biosynthesis; gluconeogenesis.</text>
</comment>
<comment type="subunit">
    <text evidence="9 10">Homodimer.</text>
</comment>
<dbReference type="GO" id="GO:0019563">
    <property type="term" value="P:glycerol catabolic process"/>
    <property type="evidence" value="ECO:0007669"/>
    <property type="project" value="TreeGrafter"/>
</dbReference>
<dbReference type="Gene3D" id="3.20.20.70">
    <property type="entry name" value="Aldolase class I"/>
    <property type="match status" value="1"/>
</dbReference>
<evidence type="ECO:0000313" key="12">
    <source>
        <dbReference type="Proteomes" id="UP000199550"/>
    </source>
</evidence>
<evidence type="ECO:0000313" key="11">
    <source>
        <dbReference type="EMBL" id="SFK71197.1"/>
    </source>
</evidence>
<evidence type="ECO:0000256" key="3">
    <source>
        <dbReference type="ARBA" id="ARBA00004939"/>
    </source>
</evidence>
<evidence type="ECO:0000256" key="2">
    <source>
        <dbReference type="ARBA" id="ARBA00004680"/>
    </source>
</evidence>
<keyword evidence="5 9" id="KW-0312">Gluconeogenesis</keyword>
<feature type="active site" description="Electrophile" evidence="9">
    <location>
        <position position="93"/>
    </location>
</feature>
<dbReference type="GO" id="GO:0006094">
    <property type="term" value="P:gluconeogenesis"/>
    <property type="evidence" value="ECO:0007669"/>
    <property type="project" value="UniProtKB-UniRule"/>
</dbReference>
<keyword evidence="7 9" id="KW-0324">Glycolysis</keyword>
<dbReference type="SUPFAM" id="SSF51351">
    <property type="entry name" value="Triosephosphate isomerase (TIM)"/>
    <property type="match status" value="1"/>
</dbReference>
<feature type="binding site" evidence="9">
    <location>
        <begin position="9"/>
        <end position="11"/>
    </location>
    <ligand>
        <name>substrate</name>
    </ligand>
</feature>
<dbReference type="PROSITE" id="PS00171">
    <property type="entry name" value="TIM_1"/>
    <property type="match status" value="1"/>
</dbReference>
<feature type="binding site" evidence="9">
    <location>
        <begin position="228"/>
        <end position="229"/>
    </location>
    <ligand>
        <name>substrate</name>
    </ligand>
</feature>
<dbReference type="GO" id="GO:0005829">
    <property type="term" value="C:cytosol"/>
    <property type="evidence" value="ECO:0007669"/>
    <property type="project" value="TreeGrafter"/>
</dbReference>
<comment type="catalytic activity">
    <reaction evidence="9 10">
        <text>D-glyceraldehyde 3-phosphate = dihydroxyacetone phosphate</text>
        <dbReference type="Rhea" id="RHEA:18585"/>
        <dbReference type="ChEBI" id="CHEBI:57642"/>
        <dbReference type="ChEBI" id="CHEBI:59776"/>
        <dbReference type="EC" id="5.3.1.1"/>
    </reaction>
</comment>
<dbReference type="PROSITE" id="PS51440">
    <property type="entry name" value="TIM_2"/>
    <property type="match status" value="1"/>
</dbReference>
<dbReference type="STRING" id="195913.SAMN04488004_101114"/>
<gene>
    <name evidence="9" type="primary">tpiA</name>
    <name evidence="11" type="ORF">SAMN04488004_101114</name>
</gene>
<proteinExistence type="inferred from homology"/>
<keyword evidence="12" id="KW-1185">Reference proteome</keyword>
<dbReference type="InterPro" id="IPR020861">
    <property type="entry name" value="Triosephosphate_isomerase_AS"/>
</dbReference>
<sequence length="247" mass="25100">MRRKLAAGNWKMNGTTDTLREVKALTDAHPDPLVDMLLCPPATLLAQMAWARGTHALQIGGQDCHAAATGAHTGDIAADMLKDAGASHVIVGHSERRSEHGETDADVAAKAAAAHTAGLIAVICLGETLAQREAGEALAVVTAQLAGSVPAGATAANTVIAYEPVWAIGTGHVPTLDQIGEVHGTLRAALRDIMREAGGVRILYGGSVKGSNAAEIFSVPDVDGALVGGASLTAADFSPIVTALENA</sequence>
<evidence type="ECO:0000256" key="6">
    <source>
        <dbReference type="ARBA" id="ARBA00022490"/>
    </source>
</evidence>
<dbReference type="RefSeq" id="WP_090184086.1">
    <property type="nucleotide sequence ID" value="NZ_FOTF01000001.1"/>
</dbReference>
<dbReference type="PANTHER" id="PTHR21139">
    <property type="entry name" value="TRIOSEPHOSPHATE ISOMERASE"/>
    <property type="match status" value="1"/>
</dbReference>
<comment type="pathway">
    <text evidence="3">Carbohydrate metabolism; erythritol degradation.</text>
</comment>
<evidence type="ECO:0000256" key="4">
    <source>
        <dbReference type="ARBA" id="ARBA00007422"/>
    </source>
</evidence>
<dbReference type="InterPro" id="IPR013785">
    <property type="entry name" value="Aldolase_TIM"/>
</dbReference>
<dbReference type="InterPro" id="IPR035990">
    <property type="entry name" value="TIM_sf"/>
</dbReference>
<evidence type="ECO:0000256" key="8">
    <source>
        <dbReference type="ARBA" id="ARBA00023235"/>
    </source>
</evidence>
<dbReference type="Proteomes" id="UP000199550">
    <property type="component" value="Unassembled WGS sequence"/>
</dbReference>
<feature type="binding site" evidence="9">
    <location>
        <position position="169"/>
    </location>
    <ligand>
        <name>substrate</name>
    </ligand>
</feature>
<dbReference type="UniPathway" id="UPA00109">
    <property type="reaction ID" value="UER00189"/>
</dbReference>
<dbReference type="CDD" id="cd00311">
    <property type="entry name" value="TIM"/>
    <property type="match status" value="1"/>
</dbReference>
<comment type="subcellular location">
    <subcellularLocation>
        <location evidence="9 10">Cytoplasm</location>
    </subcellularLocation>
</comment>
<evidence type="ECO:0000256" key="9">
    <source>
        <dbReference type="HAMAP-Rule" id="MF_00147"/>
    </source>
</evidence>
<comment type="catalytic activity">
    <reaction evidence="1">
        <text>L-erythrulose 1-phosphate = D-erythrulose 4-phosphate</text>
        <dbReference type="Rhea" id="RHEA:49588"/>
        <dbReference type="ChEBI" id="CHEBI:58002"/>
        <dbReference type="ChEBI" id="CHEBI:90796"/>
        <dbReference type="EC" id="5.3.1.33"/>
    </reaction>
</comment>
<comment type="function">
    <text evidence="9">Involved in the gluconeogenesis. Catalyzes stereospecifically the conversion of dihydroxyacetone phosphate (DHAP) to D-glyceraldehyde-3-phosphate (G3P).</text>
</comment>
<dbReference type="AlphaFoldDB" id="A0A1I4BSL3"/>
<dbReference type="OrthoDB" id="9809429at2"/>
<comment type="similarity">
    <text evidence="4 9 10">Belongs to the triosephosphate isomerase family.</text>
</comment>
<organism evidence="11 12">
    <name type="scientific">Loktanella salsilacus</name>
    <dbReference type="NCBI Taxonomy" id="195913"/>
    <lineage>
        <taxon>Bacteria</taxon>
        <taxon>Pseudomonadati</taxon>
        <taxon>Pseudomonadota</taxon>
        <taxon>Alphaproteobacteria</taxon>
        <taxon>Rhodobacterales</taxon>
        <taxon>Roseobacteraceae</taxon>
        <taxon>Loktanella</taxon>
    </lineage>
</organism>